<sequence>MMETVRSRVSVLGSFCTLMCLVALVGIASPASAQLRGLDGGEWQYLGGDAGHTRSSPHLTQIDASNFSDLQVAWTFRGDNFGPFREFTARSTPVYADGVLYTVFGGRRQVVAIDPATGEALWTFREPETMRFLRSPRADFGKGVAYAEVDGRGVIFITSPGYFLWALDAKTGRPLENWGASPPIESFSRSGVVDLIPDLVGDWGPWQEYVAGGGSYDADHGIPRQLGMVTASA</sequence>
<accession>A0A382AFX5</accession>
<feature type="non-terminal residue" evidence="2">
    <location>
        <position position="233"/>
    </location>
</feature>
<evidence type="ECO:0000259" key="1">
    <source>
        <dbReference type="Pfam" id="PF01011"/>
    </source>
</evidence>
<dbReference type="Pfam" id="PF01011">
    <property type="entry name" value="PQQ"/>
    <property type="match status" value="1"/>
</dbReference>
<name>A0A382AFX5_9ZZZZ</name>
<dbReference type="SUPFAM" id="SSF50998">
    <property type="entry name" value="Quinoprotein alcohol dehydrogenase-like"/>
    <property type="match status" value="1"/>
</dbReference>
<dbReference type="InterPro" id="IPR018391">
    <property type="entry name" value="PQQ_b-propeller_rpt"/>
</dbReference>
<reference evidence="2" key="1">
    <citation type="submission" date="2018-05" db="EMBL/GenBank/DDBJ databases">
        <authorList>
            <person name="Lanie J.A."/>
            <person name="Ng W.-L."/>
            <person name="Kazmierczak K.M."/>
            <person name="Andrzejewski T.M."/>
            <person name="Davidsen T.M."/>
            <person name="Wayne K.J."/>
            <person name="Tettelin H."/>
            <person name="Glass J.I."/>
            <person name="Rusch D."/>
            <person name="Podicherti R."/>
            <person name="Tsui H.-C.T."/>
            <person name="Winkler M.E."/>
        </authorList>
    </citation>
    <scope>NUCLEOTIDE SEQUENCE</scope>
</reference>
<proteinExistence type="predicted"/>
<dbReference type="InterPro" id="IPR011047">
    <property type="entry name" value="Quinoprotein_ADH-like_sf"/>
</dbReference>
<protein>
    <recommendedName>
        <fullName evidence="1">Pyrrolo-quinoline quinone repeat domain-containing protein</fullName>
    </recommendedName>
</protein>
<dbReference type="Gene3D" id="2.140.10.10">
    <property type="entry name" value="Quinoprotein alcohol dehydrogenase-like superfamily"/>
    <property type="match status" value="1"/>
</dbReference>
<gene>
    <name evidence="2" type="ORF">METZ01_LOCUS153262</name>
</gene>
<organism evidence="2">
    <name type="scientific">marine metagenome</name>
    <dbReference type="NCBI Taxonomy" id="408172"/>
    <lineage>
        <taxon>unclassified sequences</taxon>
        <taxon>metagenomes</taxon>
        <taxon>ecological metagenomes</taxon>
    </lineage>
</organism>
<dbReference type="InterPro" id="IPR002372">
    <property type="entry name" value="PQQ_rpt_dom"/>
</dbReference>
<dbReference type="EMBL" id="UINC01025225">
    <property type="protein sequence ID" value="SVB00408.1"/>
    <property type="molecule type" value="Genomic_DNA"/>
</dbReference>
<dbReference type="PANTHER" id="PTHR34512:SF30">
    <property type="entry name" value="OUTER MEMBRANE PROTEIN ASSEMBLY FACTOR BAMB"/>
    <property type="match status" value="1"/>
</dbReference>
<dbReference type="PANTHER" id="PTHR34512">
    <property type="entry name" value="CELL SURFACE PROTEIN"/>
    <property type="match status" value="1"/>
</dbReference>
<evidence type="ECO:0000313" key="2">
    <source>
        <dbReference type="EMBL" id="SVB00408.1"/>
    </source>
</evidence>
<dbReference type="AlphaFoldDB" id="A0A382AFX5"/>
<feature type="domain" description="Pyrrolo-quinoline quinone repeat" evidence="1">
    <location>
        <begin position="43"/>
        <end position="181"/>
    </location>
</feature>
<dbReference type="SMART" id="SM00564">
    <property type="entry name" value="PQQ"/>
    <property type="match status" value="2"/>
</dbReference>